<sequence>MNWSVIAILPSATERACGFLSLQRKRYGREPVQAALALWKGVCSEPQALQILSDVREVVHAGQLSCADLSYLRALLTHFELLASDELRAQPQRELAQ</sequence>
<dbReference type="EMBL" id="JAHEPS010000002">
    <property type="protein sequence ID" value="MBT1444082.1"/>
    <property type="molecule type" value="Genomic_DNA"/>
</dbReference>
<gene>
    <name evidence="1" type="ORF">KJI95_06035</name>
</gene>
<evidence type="ECO:0000313" key="1">
    <source>
        <dbReference type="EMBL" id="MBT1444082.1"/>
    </source>
</evidence>
<name>A0ABS5V0T1_9GAMM</name>
<protein>
    <submittedName>
        <fullName evidence="1">Uncharacterized protein</fullName>
    </submittedName>
</protein>
<comment type="caution">
    <text evidence="1">The sequence shown here is derived from an EMBL/GenBank/DDBJ whole genome shotgun (WGS) entry which is preliminary data.</text>
</comment>
<reference evidence="1 2" key="1">
    <citation type="submission" date="2021-05" db="EMBL/GenBank/DDBJ databases">
        <title>Shewanella sp. JM162201.</title>
        <authorList>
            <person name="Xu S."/>
            <person name="Li A."/>
        </authorList>
    </citation>
    <scope>NUCLEOTIDE SEQUENCE [LARGE SCALE GENOMIC DNA]</scope>
    <source>
        <strain evidence="1 2">JM162201</strain>
    </source>
</reference>
<accession>A0ABS5V0T1</accession>
<dbReference type="RefSeq" id="WP_214506292.1">
    <property type="nucleotide sequence ID" value="NZ_JAHEPS010000002.1"/>
</dbReference>
<evidence type="ECO:0000313" key="2">
    <source>
        <dbReference type="Proteomes" id="UP001195903"/>
    </source>
</evidence>
<dbReference type="Proteomes" id="UP001195903">
    <property type="component" value="Unassembled WGS sequence"/>
</dbReference>
<keyword evidence="2" id="KW-1185">Reference proteome</keyword>
<organism evidence="1 2">
    <name type="scientific">Shewanella jiangmenensis</name>
    <dbReference type="NCBI Taxonomy" id="2837387"/>
    <lineage>
        <taxon>Bacteria</taxon>
        <taxon>Pseudomonadati</taxon>
        <taxon>Pseudomonadota</taxon>
        <taxon>Gammaproteobacteria</taxon>
        <taxon>Alteromonadales</taxon>
        <taxon>Shewanellaceae</taxon>
        <taxon>Shewanella</taxon>
    </lineage>
</organism>
<proteinExistence type="predicted"/>